<gene>
    <name evidence="1" type="ORF">PGTUg99_005313</name>
</gene>
<name>A0A5B0RWX7_PUCGR</name>
<evidence type="ECO:0000313" key="2">
    <source>
        <dbReference type="Proteomes" id="UP000325313"/>
    </source>
</evidence>
<dbReference type="Proteomes" id="UP000325313">
    <property type="component" value="Unassembled WGS sequence"/>
</dbReference>
<reference evidence="1 2" key="1">
    <citation type="submission" date="2019-05" db="EMBL/GenBank/DDBJ databases">
        <title>Emergence of the Ug99 lineage of the wheat stem rust pathogen through somatic hybridization.</title>
        <authorList>
            <person name="Li F."/>
            <person name="Upadhyaya N.M."/>
            <person name="Sperschneider J."/>
            <person name="Matny O."/>
            <person name="Nguyen-Phuc H."/>
            <person name="Mago R."/>
            <person name="Raley C."/>
            <person name="Miller M.E."/>
            <person name="Silverstein K.A.T."/>
            <person name="Henningsen E."/>
            <person name="Hirsch C.D."/>
            <person name="Visser B."/>
            <person name="Pretorius Z.A."/>
            <person name="Steffenson B.J."/>
            <person name="Schwessinger B."/>
            <person name="Dodds P.N."/>
            <person name="Figueroa M."/>
        </authorList>
    </citation>
    <scope>NUCLEOTIDE SEQUENCE [LARGE SCALE GENOMIC DNA]</scope>
    <source>
        <strain evidence="1 2">Ug99</strain>
    </source>
</reference>
<protein>
    <submittedName>
        <fullName evidence="1">Uncharacterized protein</fullName>
    </submittedName>
</protein>
<accession>A0A5B0RWX7</accession>
<comment type="caution">
    <text evidence="1">The sequence shown here is derived from an EMBL/GenBank/DDBJ whole genome shotgun (WGS) entry which is preliminary data.</text>
</comment>
<organism evidence="1 2">
    <name type="scientific">Puccinia graminis f. sp. tritici</name>
    <dbReference type="NCBI Taxonomy" id="56615"/>
    <lineage>
        <taxon>Eukaryota</taxon>
        <taxon>Fungi</taxon>
        <taxon>Dikarya</taxon>
        <taxon>Basidiomycota</taxon>
        <taxon>Pucciniomycotina</taxon>
        <taxon>Pucciniomycetes</taxon>
        <taxon>Pucciniales</taxon>
        <taxon>Pucciniaceae</taxon>
        <taxon>Puccinia</taxon>
    </lineage>
</organism>
<proteinExistence type="predicted"/>
<evidence type="ECO:0000313" key="1">
    <source>
        <dbReference type="EMBL" id="KAA1129932.1"/>
    </source>
</evidence>
<dbReference type="AlphaFoldDB" id="A0A5B0RWX7"/>
<dbReference type="EMBL" id="VDEP01000116">
    <property type="protein sequence ID" value="KAA1129932.1"/>
    <property type="molecule type" value="Genomic_DNA"/>
</dbReference>
<sequence length="79" mass="8880">MWALNQLEYPFLVVTGADHNKTNTRLGKVYELLGPDFKMVVGDYLSIPQCLHNKACVESIDKPLGIPSHKLFIFDGFGQ</sequence>